<name>A0A402CRA6_9BACT</name>
<evidence type="ECO:0000313" key="2">
    <source>
        <dbReference type="Proteomes" id="UP000287394"/>
    </source>
</evidence>
<evidence type="ECO:0000313" key="1">
    <source>
        <dbReference type="EMBL" id="BDI27969.1"/>
    </source>
</evidence>
<protein>
    <submittedName>
        <fullName evidence="1">Uncharacterized protein</fullName>
    </submittedName>
</protein>
<dbReference type="InterPro" id="IPR018775">
    <property type="entry name" value="RlaP"/>
</dbReference>
<sequence>MSTVQKLTERGLVKPPKFLPHNIQYETIMGSVAYGTSNDLSDSDIYGFCIPEKETLFPHLSGEIPGFGQQIERFEQWQIHHVLDKSAGAGKGRTYDLTIYNIVKYFQLCMENNPNMIDSLFTPRTCVLHSTQIGNMVRENRRLFLHKGAWHKFKGYAYSQIHKMNSKDAPVGKRKALVEEFGYDVKYAYHVVRLLDEVEQILMEGDIDLQRNREQLKSIRRGEWTQAGVLSHFERKERDLETLYTNSKLPPAPDEGKIKQLLLDCLEHHYGSLSDCVVNVDAAADALRRIRAIIAQAGY</sequence>
<reference evidence="1 2" key="1">
    <citation type="journal article" date="2019" name="Int. J. Syst. Evol. Microbiol.">
        <title>Capsulimonas corticalis gen. nov., sp. nov., an aerobic capsulated bacterium, of a novel bacterial order, Capsulimonadales ord. nov., of the class Armatimonadia of the phylum Armatimonadetes.</title>
        <authorList>
            <person name="Li J."/>
            <person name="Kudo C."/>
            <person name="Tonouchi A."/>
        </authorList>
    </citation>
    <scope>NUCLEOTIDE SEQUENCE [LARGE SCALE GENOMIC DNA]</scope>
    <source>
        <strain evidence="1 2">AX-7</strain>
    </source>
</reference>
<dbReference type="Proteomes" id="UP000287394">
    <property type="component" value="Chromosome"/>
</dbReference>
<dbReference type="RefSeq" id="WP_119319931.1">
    <property type="nucleotide sequence ID" value="NZ_AP025739.1"/>
</dbReference>
<dbReference type="PANTHER" id="PTHR34817">
    <property type="entry name" value="NUCLEOTIDYLTRANSFERASE"/>
    <property type="match status" value="1"/>
</dbReference>
<dbReference type="KEGG" id="ccot:CCAX7_000200"/>
<gene>
    <name evidence="1" type="ORF">CCAX7_000200</name>
</gene>
<accession>A0A402CRA6</accession>
<dbReference type="AlphaFoldDB" id="A0A402CRA6"/>
<dbReference type="EMBL" id="AP025739">
    <property type="protein sequence ID" value="BDI27969.1"/>
    <property type="molecule type" value="Genomic_DNA"/>
</dbReference>
<organism evidence="1 2">
    <name type="scientific">Capsulimonas corticalis</name>
    <dbReference type="NCBI Taxonomy" id="2219043"/>
    <lineage>
        <taxon>Bacteria</taxon>
        <taxon>Bacillati</taxon>
        <taxon>Armatimonadota</taxon>
        <taxon>Armatimonadia</taxon>
        <taxon>Capsulimonadales</taxon>
        <taxon>Capsulimonadaceae</taxon>
        <taxon>Capsulimonas</taxon>
    </lineage>
</organism>
<dbReference type="OrthoDB" id="569183at2"/>
<dbReference type="PANTHER" id="PTHR34817:SF1">
    <property type="entry name" value="NUCLEOTIDYLTRANSFERASE"/>
    <property type="match status" value="1"/>
</dbReference>
<keyword evidence="2" id="KW-1185">Reference proteome</keyword>
<proteinExistence type="predicted"/>
<dbReference type="Pfam" id="PF10127">
    <property type="entry name" value="RlaP"/>
    <property type="match status" value="1"/>
</dbReference>